<keyword evidence="6" id="KW-1185">Reference proteome</keyword>
<dbReference type="PANTHER" id="PTHR35981">
    <property type="entry name" value="ION TRANSPORT PEPTIDE, ISOFORM C"/>
    <property type="match status" value="1"/>
</dbReference>
<organism evidence="5 6">
    <name type="scientific">Caenorhabditis nigoni</name>
    <dbReference type="NCBI Taxonomy" id="1611254"/>
    <lineage>
        <taxon>Eukaryota</taxon>
        <taxon>Metazoa</taxon>
        <taxon>Ecdysozoa</taxon>
        <taxon>Nematoda</taxon>
        <taxon>Chromadorea</taxon>
        <taxon>Rhabditida</taxon>
        <taxon>Rhabditina</taxon>
        <taxon>Rhabditomorpha</taxon>
        <taxon>Rhabditoidea</taxon>
        <taxon>Rhabditidae</taxon>
        <taxon>Peloderinae</taxon>
        <taxon>Caenorhabditis</taxon>
    </lineage>
</organism>
<feature type="disulfide bond" evidence="3">
    <location>
        <begin position="56"/>
        <end position="74"/>
    </location>
</feature>
<dbReference type="GO" id="GO:0005184">
    <property type="term" value="F:neuropeptide hormone activity"/>
    <property type="evidence" value="ECO:0007669"/>
    <property type="project" value="InterPro"/>
</dbReference>
<name>A0A2G5U867_9PELO</name>
<evidence type="ECO:0000256" key="4">
    <source>
        <dbReference type="SAM" id="SignalP"/>
    </source>
</evidence>
<dbReference type="AlphaFoldDB" id="A0A2G5U867"/>
<feature type="disulfide bond" evidence="3">
    <location>
        <begin position="40"/>
        <end position="78"/>
    </location>
</feature>
<dbReference type="EMBL" id="PDUG01000004">
    <property type="protein sequence ID" value="PIC35663.1"/>
    <property type="molecule type" value="Genomic_DNA"/>
</dbReference>
<dbReference type="Proteomes" id="UP000230233">
    <property type="component" value="Chromosome IV"/>
</dbReference>
<keyword evidence="4" id="KW-0732">Signal</keyword>
<dbReference type="STRING" id="1611254.A0A2G5U867"/>
<comment type="caution">
    <text evidence="5">The sequence shown here is derived from an EMBL/GenBank/DDBJ whole genome shotgun (WGS) entry which is preliminary data.</text>
</comment>
<reference evidence="6" key="1">
    <citation type="submission" date="2017-10" db="EMBL/GenBank/DDBJ databases">
        <title>Rapid genome shrinkage in a self-fertile nematode reveals novel sperm competition proteins.</title>
        <authorList>
            <person name="Yin D."/>
            <person name="Schwarz E.M."/>
            <person name="Thomas C.G."/>
            <person name="Felde R.L."/>
            <person name="Korf I.F."/>
            <person name="Cutter A.D."/>
            <person name="Schartner C.M."/>
            <person name="Ralston E.J."/>
            <person name="Meyer B.J."/>
            <person name="Haag E.S."/>
        </authorList>
    </citation>
    <scope>NUCLEOTIDE SEQUENCE [LARGE SCALE GENOMIC DNA]</scope>
    <source>
        <strain evidence="6">JU1422</strain>
    </source>
</reference>
<evidence type="ECO:0000313" key="6">
    <source>
        <dbReference type="Proteomes" id="UP000230233"/>
    </source>
</evidence>
<evidence type="ECO:0000256" key="2">
    <source>
        <dbReference type="ARBA" id="ARBA00023157"/>
    </source>
</evidence>
<comment type="similarity">
    <text evidence="1">Belongs to the arthropod CHH/MIH/GIH/VIH hormone family.</text>
</comment>
<evidence type="ECO:0000256" key="1">
    <source>
        <dbReference type="ARBA" id="ARBA00005447"/>
    </source>
</evidence>
<proteinExistence type="inferred from homology"/>
<feature type="chain" id="PRO_5013606489" evidence="4">
    <location>
        <begin position="23"/>
        <end position="112"/>
    </location>
</feature>
<evidence type="ECO:0000313" key="5">
    <source>
        <dbReference type="EMBL" id="PIC35663.1"/>
    </source>
</evidence>
<dbReference type="InterPro" id="IPR018251">
    <property type="entry name" value="Crust_neurhormone_CS"/>
</dbReference>
<dbReference type="GO" id="GO:0007623">
    <property type="term" value="P:circadian rhythm"/>
    <property type="evidence" value="ECO:0007669"/>
    <property type="project" value="TreeGrafter"/>
</dbReference>
<feature type="signal peptide" evidence="4">
    <location>
        <begin position="1"/>
        <end position="22"/>
    </location>
</feature>
<dbReference type="FunFam" id="1.10.2010.10:FF:000002">
    <property type="entry name" value="Protein CBG14491"/>
    <property type="match status" value="1"/>
</dbReference>
<dbReference type="SUPFAM" id="SSF81778">
    <property type="entry name" value="Crustacean CHH/MIH/GIH neurohormone"/>
    <property type="match status" value="1"/>
</dbReference>
<dbReference type="OrthoDB" id="6365952at2759"/>
<accession>A0A2G5U867</accession>
<evidence type="ECO:0000256" key="3">
    <source>
        <dbReference type="PIRSR" id="PIRSR631098-51"/>
    </source>
</evidence>
<feature type="disulfide bond" evidence="3">
    <location>
        <begin position="59"/>
        <end position="87"/>
    </location>
</feature>
<dbReference type="Gene3D" id="1.10.2010.10">
    <property type="entry name" value="Crustacean CHH/MIH/GIH neurohormone"/>
    <property type="match status" value="1"/>
</dbReference>
<protein>
    <submittedName>
        <fullName evidence="5">Uncharacterized protein</fullName>
    </submittedName>
</protein>
<dbReference type="InterPro" id="IPR035957">
    <property type="entry name" value="Crust_neurohorm_sf"/>
</dbReference>
<dbReference type="Pfam" id="PF01147">
    <property type="entry name" value="Crust_neurohorm"/>
    <property type="match status" value="1"/>
</dbReference>
<keyword evidence="2 3" id="KW-1015">Disulfide bond</keyword>
<sequence>MIPGHFQVFFIYLIMATTVTESRIILEDATIRPEDNLPSCPALEDEPVGEVMERICDMCHELSSHERPNMRIECRADCFTTDAFRECLKLFTPRRHTRHLRQKFEVRGLNVF</sequence>
<dbReference type="InterPro" id="IPR031098">
    <property type="entry name" value="Crust_neurohorm"/>
</dbReference>
<dbReference type="GO" id="GO:0005576">
    <property type="term" value="C:extracellular region"/>
    <property type="evidence" value="ECO:0007669"/>
    <property type="project" value="InterPro"/>
</dbReference>
<gene>
    <name evidence="5" type="primary">Cni-ZC168.2</name>
    <name evidence="5" type="synonym">Cnig_chr_IV.g14953</name>
    <name evidence="5" type="ORF">B9Z55_014953</name>
</gene>
<dbReference type="PROSITE" id="PS01250">
    <property type="entry name" value="CHH_MIH_GIH"/>
    <property type="match status" value="1"/>
</dbReference>
<dbReference type="PANTHER" id="PTHR35981:SF10">
    <property type="entry name" value="PROTEIN CBG17645"/>
    <property type="match status" value="1"/>
</dbReference>